<feature type="transmembrane region" description="Helical" evidence="2">
    <location>
        <begin position="6"/>
        <end position="29"/>
    </location>
</feature>
<reference evidence="3 4" key="1">
    <citation type="submission" date="2021-01" db="EMBL/GenBank/DDBJ databases">
        <title>Whole genome shotgun sequence of Actinoplanes humidus NBRC 14915.</title>
        <authorList>
            <person name="Komaki H."/>
            <person name="Tamura T."/>
        </authorList>
    </citation>
    <scope>NUCLEOTIDE SEQUENCE [LARGE SCALE GENOMIC DNA]</scope>
    <source>
        <strain evidence="3 4">NBRC 14915</strain>
    </source>
</reference>
<accession>A0ABQ4A4Z1</accession>
<dbReference type="EMBL" id="BOMN01000120">
    <property type="protein sequence ID" value="GIE25417.1"/>
    <property type="molecule type" value="Genomic_DNA"/>
</dbReference>
<protein>
    <submittedName>
        <fullName evidence="3">Uncharacterized protein</fullName>
    </submittedName>
</protein>
<evidence type="ECO:0000313" key="3">
    <source>
        <dbReference type="EMBL" id="GIE25417.1"/>
    </source>
</evidence>
<keyword evidence="2" id="KW-0472">Membrane</keyword>
<sequence length="94" mass="10045">MSIFETVLVYAVIPFAVIAVVAALVFAGGKRNLPDRRYRPGRPYDFKPIWFLASPKQVGHAATVTAPALPAGVLEDSSGQPLRPAPVGGASDRW</sequence>
<keyword evidence="4" id="KW-1185">Reference proteome</keyword>
<proteinExistence type="predicted"/>
<evidence type="ECO:0000256" key="1">
    <source>
        <dbReference type="SAM" id="MobiDB-lite"/>
    </source>
</evidence>
<dbReference type="Proteomes" id="UP000603200">
    <property type="component" value="Unassembled WGS sequence"/>
</dbReference>
<feature type="region of interest" description="Disordered" evidence="1">
    <location>
        <begin position="72"/>
        <end position="94"/>
    </location>
</feature>
<gene>
    <name evidence="3" type="ORF">Ahu01nite_085190</name>
</gene>
<keyword evidence="2" id="KW-1133">Transmembrane helix</keyword>
<keyword evidence="2" id="KW-0812">Transmembrane</keyword>
<evidence type="ECO:0000256" key="2">
    <source>
        <dbReference type="SAM" id="Phobius"/>
    </source>
</evidence>
<organism evidence="3 4">
    <name type="scientific">Winogradskya humida</name>
    <dbReference type="NCBI Taxonomy" id="113566"/>
    <lineage>
        <taxon>Bacteria</taxon>
        <taxon>Bacillati</taxon>
        <taxon>Actinomycetota</taxon>
        <taxon>Actinomycetes</taxon>
        <taxon>Micromonosporales</taxon>
        <taxon>Micromonosporaceae</taxon>
        <taxon>Winogradskya</taxon>
    </lineage>
</organism>
<comment type="caution">
    <text evidence="3">The sequence shown here is derived from an EMBL/GenBank/DDBJ whole genome shotgun (WGS) entry which is preliminary data.</text>
</comment>
<evidence type="ECO:0000313" key="4">
    <source>
        <dbReference type="Proteomes" id="UP000603200"/>
    </source>
</evidence>
<name>A0ABQ4A4Z1_9ACTN</name>